<comment type="cofactor">
    <cofactor evidence="1 7">
        <name>FMN</name>
        <dbReference type="ChEBI" id="CHEBI:58210"/>
    </cofactor>
</comment>
<dbReference type="Pfam" id="PF00258">
    <property type="entry name" value="Flavodoxin_1"/>
    <property type="match status" value="1"/>
</dbReference>
<keyword evidence="4 7" id="KW-0285">Flavoprotein</keyword>
<dbReference type="NCBIfam" id="TIGR01752">
    <property type="entry name" value="flav_long"/>
    <property type="match status" value="1"/>
</dbReference>
<dbReference type="SUPFAM" id="SSF52218">
    <property type="entry name" value="Flavoproteins"/>
    <property type="match status" value="1"/>
</dbReference>
<proteinExistence type="inferred from homology"/>
<evidence type="ECO:0000256" key="6">
    <source>
        <dbReference type="ARBA" id="ARBA00022982"/>
    </source>
</evidence>
<dbReference type="STRING" id="1562970.ING2E5B_0210"/>
<dbReference type="NCBIfam" id="NF006739">
    <property type="entry name" value="PRK09267.1-5"/>
    <property type="match status" value="1"/>
</dbReference>
<dbReference type="NCBIfam" id="NF006738">
    <property type="entry name" value="PRK09267.1-4"/>
    <property type="match status" value="1"/>
</dbReference>
<evidence type="ECO:0000256" key="1">
    <source>
        <dbReference type="ARBA" id="ARBA00001917"/>
    </source>
</evidence>
<evidence type="ECO:0000259" key="8">
    <source>
        <dbReference type="PROSITE" id="PS50902"/>
    </source>
</evidence>
<dbReference type="OrthoDB" id="9790745at2"/>
<sequence length="168" mass="18678">MKSIAIIYGSSTEHTKEAAEKIAELLADYSPTLADIYDGDDEPFKTHDVLILGVSTWGVQDLQDDWNDFYPKLEQIDLSGKTVALFGMGDASIYPSSFVDAIGILYEIVVKQGATVIGHVSPEGYDFEYSRALVDGQFVGLPLDDDYEPELTEERIVNWVEQLKPHLS</sequence>
<keyword evidence="10" id="KW-1185">Reference proteome</keyword>
<dbReference type="KEGG" id="pbt:ING2E5B_0210"/>
<dbReference type="EMBL" id="LN515532">
    <property type="protein sequence ID" value="CEA14980.1"/>
    <property type="molecule type" value="Genomic_DNA"/>
</dbReference>
<comment type="function">
    <text evidence="7">Low-potential electron donor to a number of redox enzymes.</text>
</comment>
<dbReference type="InterPro" id="IPR029039">
    <property type="entry name" value="Flavoprotein-like_sf"/>
</dbReference>
<dbReference type="GO" id="GO:0010181">
    <property type="term" value="F:FMN binding"/>
    <property type="evidence" value="ECO:0007669"/>
    <property type="project" value="UniProtKB-UniRule"/>
</dbReference>
<dbReference type="Proteomes" id="UP000032417">
    <property type="component" value="Chromosome 1"/>
</dbReference>
<comment type="similarity">
    <text evidence="2 7">Belongs to the flavodoxin family.</text>
</comment>
<accession>A0A098BWE0</accession>
<evidence type="ECO:0000256" key="5">
    <source>
        <dbReference type="ARBA" id="ARBA00022643"/>
    </source>
</evidence>
<evidence type="ECO:0000256" key="7">
    <source>
        <dbReference type="PIRNR" id="PIRNR038996"/>
    </source>
</evidence>
<dbReference type="GO" id="GO:0009055">
    <property type="term" value="F:electron transfer activity"/>
    <property type="evidence" value="ECO:0007669"/>
    <property type="project" value="UniProtKB-UniRule"/>
</dbReference>
<dbReference type="InterPro" id="IPR050619">
    <property type="entry name" value="Flavodoxin"/>
</dbReference>
<feature type="domain" description="Flavodoxin-like" evidence="8">
    <location>
        <begin position="4"/>
        <end position="164"/>
    </location>
</feature>
<dbReference type="PANTHER" id="PTHR42809:SF1">
    <property type="entry name" value="FLAVODOXIN 1"/>
    <property type="match status" value="1"/>
</dbReference>
<dbReference type="PROSITE" id="PS50902">
    <property type="entry name" value="FLAVODOXIN_LIKE"/>
    <property type="match status" value="1"/>
</dbReference>
<keyword evidence="5 7" id="KW-0288">FMN</keyword>
<dbReference type="PANTHER" id="PTHR42809">
    <property type="entry name" value="FLAVODOXIN 2"/>
    <property type="match status" value="1"/>
</dbReference>
<protein>
    <recommendedName>
        <fullName evidence="7">Flavodoxin</fullName>
    </recommendedName>
</protein>
<dbReference type="InterPro" id="IPR008254">
    <property type="entry name" value="Flavodoxin/NO_synth"/>
</dbReference>
<reference evidence="9 10" key="1">
    <citation type="submission" date="2014-08" db="EMBL/GenBank/DDBJ databases">
        <authorList>
            <person name="Wibberg D."/>
        </authorList>
    </citation>
    <scope>NUCLEOTIDE SEQUENCE [LARGE SCALE GENOMIC DNA]</scope>
    <source>
        <strain evidence="10">ING2-E5B</strain>
    </source>
</reference>
<dbReference type="HOGENOM" id="CLU_051402_1_0_10"/>
<keyword evidence="6 7" id="KW-0249">Electron transport</keyword>
<gene>
    <name evidence="9" type="ORF">ING2E5B_0210</name>
</gene>
<dbReference type="AlphaFoldDB" id="A0A098BWE0"/>
<organism evidence="9 10">
    <name type="scientific">Fermentimonas caenicola</name>
    <dbReference type="NCBI Taxonomy" id="1562970"/>
    <lineage>
        <taxon>Bacteria</taxon>
        <taxon>Pseudomonadati</taxon>
        <taxon>Bacteroidota</taxon>
        <taxon>Bacteroidia</taxon>
        <taxon>Bacteroidales</taxon>
        <taxon>Dysgonomonadaceae</taxon>
        <taxon>Fermentimonas</taxon>
    </lineage>
</organism>
<evidence type="ECO:0000313" key="10">
    <source>
        <dbReference type="Proteomes" id="UP000032417"/>
    </source>
</evidence>
<evidence type="ECO:0000313" key="9">
    <source>
        <dbReference type="EMBL" id="CEA14980.1"/>
    </source>
</evidence>
<evidence type="ECO:0000256" key="4">
    <source>
        <dbReference type="ARBA" id="ARBA00022630"/>
    </source>
</evidence>
<name>A0A098BWE0_9BACT</name>
<evidence type="ECO:0000256" key="3">
    <source>
        <dbReference type="ARBA" id="ARBA00022448"/>
    </source>
</evidence>
<evidence type="ECO:0000256" key="2">
    <source>
        <dbReference type="ARBA" id="ARBA00005267"/>
    </source>
</evidence>
<dbReference type="PIRSF" id="PIRSF038996">
    <property type="entry name" value="FldA"/>
    <property type="match status" value="1"/>
</dbReference>
<dbReference type="Gene3D" id="3.40.50.360">
    <property type="match status" value="1"/>
</dbReference>
<dbReference type="InterPro" id="IPR010086">
    <property type="entry name" value="Flavodoxin_lc"/>
</dbReference>
<keyword evidence="3 7" id="KW-0813">Transport</keyword>